<comment type="pathway">
    <text evidence="5">Quinol/quinone metabolism; menaquinone biosynthesis; menaquinol from 1,4-dihydroxy-2-naphthoate: step 2/2.</text>
</comment>
<dbReference type="HAMAP" id="MF_01813">
    <property type="entry name" value="MenG_UbiE_methyltr"/>
    <property type="match status" value="1"/>
</dbReference>
<dbReference type="CDD" id="cd02440">
    <property type="entry name" value="AdoMet_MTases"/>
    <property type="match status" value="1"/>
</dbReference>
<evidence type="ECO:0000256" key="1">
    <source>
        <dbReference type="ARBA" id="ARBA00022428"/>
    </source>
</evidence>
<comment type="function">
    <text evidence="5">Methyltransferase required for the conversion of demethylmenaquinol (DMKH2) to menaquinol (MKH2).</text>
</comment>
<dbReference type="PROSITE" id="PS01184">
    <property type="entry name" value="UBIE_2"/>
    <property type="match status" value="1"/>
</dbReference>
<protein>
    <recommendedName>
        <fullName evidence="5">Demethylmenaquinone methyltransferase</fullName>
        <ecNumber evidence="5">2.1.1.163</ecNumber>
    </recommendedName>
</protein>
<comment type="similarity">
    <text evidence="5">Belongs to the class I-like SAM-binding methyltransferase superfamily. MenG/UbiE family.</text>
</comment>
<dbReference type="GO" id="GO:0043770">
    <property type="term" value="F:demethylmenaquinone methyltransferase activity"/>
    <property type="evidence" value="ECO:0007669"/>
    <property type="project" value="UniProtKB-UniRule"/>
</dbReference>
<name>A0A7G1HWG9_9BACT</name>
<keyword evidence="3 5" id="KW-0808">Transferase</keyword>
<dbReference type="PANTHER" id="PTHR43591:SF24">
    <property type="entry name" value="2-METHOXY-6-POLYPRENYL-1,4-BENZOQUINOL METHYLASE, MITOCHONDRIAL"/>
    <property type="match status" value="1"/>
</dbReference>
<feature type="binding site" evidence="5">
    <location>
        <begin position="119"/>
        <end position="120"/>
    </location>
    <ligand>
        <name>S-adenosyl-L-methionine</name>
        <dbReference type="ChEBI" id="CHEBI:59789"/>
    </ligand>
</feature>
<dbReference type="KEGG" id="copr:Cop2CBH44_12540"/>
<proteinExistence type="inferred from homology"/>
<dbReference type="PROSITE" id="PS51608">
    <property type="entry name" value="SAM_MT_UBIE"/>
    <property type="match status" value="1"/>
</dbReference>
<dbReference type="GO" id="GO:0032259">
    <property type="term" value="P:methylation"/>
    <property type="evidence" value="ECO:0007669"/>
    <property type="project" value="UniProtKB-KW"/>
</dbReference>
<evidence type="ECO:0000256" key="3">
    <source>
        <dbReference type="ARBA" id="ARBA00022679"/>
    </source>
</evidence>
<dbReference type="AlphaFoldDB" id="A0A7G1HWG9"/>
<dbReference type="UniPathway" id="UPA00079">
    <property type="reaction ID" value="UER00169"/>
</dbReference>
<dbReference type="SUPFAM" id="SSF53335">
    <property type="entry name" value="S-adenosyl-L-methionine-dependent methyltransferases"/>
    <property type="match status" value="1"/>
</dbReference>
<evidence type="ECO:0000313" key="6">
    <source>
        <dbReference type="EMBL" id="BCI62901.1"/>
    </source>
</evidence>
<dbReference type="InterPro" id="IPR029063">
    <property type="entry name" value="SAM-dependent_MTases_sf"/>
</dbReference>
<dbReference type="EMBL" id="AP023322">
    <property type="protein sequence ID" value="BCI62901.1"/>
    <property type="molecule type" value="Genomic_DNA"/>
</dbReference>
<reference evidence="7" key="1">
    <citation type="submission" date="2020-07" db="EMBL/GenBank/DDBJ databases">
        <title>Complete genome sequencing of Coprobacter sp. strain 2CBH44.</title>
        <authorList>
            <person name="Sakamoto M."/>
            <person name="Murakami T."/>
            <person name="Mori H."/>
        </authorList>
    </citation>
    <scope>NUCLEOTIDE SEQUENCE [LARGE SCALE GENOMIC DNA]</scope>
    <source>
        <strain evidence="7">2CBH44</strain>
    </source>
</reference>
<dbReference type="InterPro" id="IPR004033">
    <property type="entry name" value="UbiE/COQ5_MeTrFase"/>
</dbReference>
<comment type="caution">
    <text evidence="5">Lacks conserved residue(s) required for the propagation of feature annotation.</text>
</comment>
<dbReference type="NCBIfam" id="NF001244">
    <property type="entry name" value="PRK00216.1-5"/>
    <property type="match status" value="1"/>
</dbReference>
<dbReference type="PANTHER" id="PTHR43591">
    <property type="entry name" value="METHYLTRANSFERASE"/>
    <property type="match status" value="1"/>
</dbReference>
<comment type="catalytic activity">
    <reaction evidence="5">
        <text>a 2-demethylmenaquinol + S-adenosyl-L-methionine = a menaquinol + S-adenosyl-L-homocysteine + H(+)</text>
        <dbReference type="Rhea" id="RHEA:42640"/>
        <dbReference type="Rhea" id="RHEA-COMP:9539"/>
        <dbReference type="Rhea" id="RHEA-COMP:9563"/>
        <dbReference type="ChEBI" id="CHEBI:15378"/>
        <dbReference type="ChEBI" id="CHEBI:18151"/>
        <dbReference type="ChEBI" id="CHEBI:55437"/>
        <dbReference type="ChEBI" id="CHEBI:57856"/>
        <dbReference type="ChEBI" id="CHEBI:59789"/>
        <dbReference type="EC" id="2.1.1.163"/>
    </reaction>
</comment>
<dbReference type="EC" id="2.1.1.163" evidence="5"/>
<dbReference type="GO" id="GO:0009234">
    <property type="term" value="P:menaquinone biosynthetic process"/>
    <property type="evidence" value="ECO:0007669"/>
    <property type="project" value="UniProtKB-UniRule"/>
</dbReference>
<dbReference type="Gene3D" id="3.40.50.150">
    <property type="entry name" value="Vaccinia Virus protein VP39"/>
    <property type="match status" value="1"/>
</dbReference>
<dbReference type="RefSeq" id="WP_021931472.1">
    <property type="nucleotide sequence ID" value="NZ_AP023322.1"/>
</dbReference>
<dbReference type="Proteomes" id="UP000594042">
    <property type="component" value="Chromosome"/>
</dbReference>
<evidence type="ECO:0000256" key="5">
    <source>
        <dbReference type="HAMAP-Rule" id="MF_01813"/>
    </source>
</evidence>
<evidence type="ECO:0000256" key="4">
    <source>
        <dbReference type="ARBA" id="ARBA00022691"/>
    </source>
</evidence>
<feature type="binding site" evidence="5">
    <location>
        <position position="71"/>
    </location>
    <ligand>
        <name>S-adenosyl-L-methionine</name>
        <dbReference type="ChEBI" id="CHEBI:59789"/>
    </ligand>
</feature>
<accession>A0A7G1HWG9</accession>
<keyword evidence="2 5" id="KW-0489">Methyltransferase</keyword>
<keyword evidence="1 5" id="KW-0474">Menaquinone biosynthesis</keyword>
<evidence type="ECO:0000256" key="2">
    <source>
        <dbReference type="ARBA" id="ARBA00022603"/>
    </source>
</evidence>
<dbReference type="Pfam" id="PF01209">
    <property type="entry name" value="Ubie_methyltran"/>
    <property type="match status" value="1"/>
</dbReference>
<keyword evidence="7" id="KW-1185">Reference proteome</keyword>
<sequence>MTKYKAESILPYNKEDKKSTQVRKMFDSIAPAYDLLNRTMTWGIDKRWRKTAVNMLRHYAPQQILDIATGTGDLVFLMNQVLNPKKITGADLSEGMLQIARKKATNLKSWENIIFENQDCLHLTYKNEQFDAITVAYGVRNFEDLDKGFSEMYRVLRPGGVLLVIELSTPEKFPFRQFYHLYSGYIIPILGRFLSKDKKAYTYLPQSIKGVPQGNNMLKVFHDAGFKNTKYKKLTFGVCSIYIGEK</sequence>
<gene>
    <name evidence="5 6" type="primary">menG</name>
    <name evidence="6" type="ORF">Cop2CBH44_12540</name>
</gene>
<evidence type="ECO:0000313" key="7">
    <source>
        <dbReference type="Proteomes" id="UP000594042"/>
    </source>
</evidence>
<dbReference type="InterPro" id="IPR023576">
    <property type="entry name" value="UbiE/COQ5_MeTrFase_CS"/>
</dbReference>
<feature type="binding site" evidence="5">
    <location>
        <position position="91"/>
    </location>
    <ligand>
        <name>S-adenosyl-L-methionine</name>
        <dbReference type="ChEBI" id="CHEBI:59789"/>
    </ligand>
</feature>
<keyword evidence="4 5" id="KW-0949">S-adenosyl-L-methionine</keyword>
<organism evidence="6 7">
    <name type="scientific">Coprobacter secundus subsp. similis</name>
    <dbReference type="NCBI Taxonomy" id="2751153"/>
    <lineage>
        <taxon>Bacteria</taxon>
        <taxon>Pseudomonadati</taxon>
        <taxon>Bacteroidota</taxon>
        <taxon>Bacteroidia</taxon>
        <taxon>Bacteroidales</taxon>
        <taxon>Barnesiellaceae</taxon>
        <taxon>Coprobacter</taxon>
    </lineage>
</organism>
<dbReference type="NCBIfam" id="TIGR01934">
    <property type="entry name" value="MenG_MenH_UbiE"/>
    <property type="match status" value="1"/>
</dbReference>